<dbReference type="RefSeq" id="WP_105938941.1">
    <property type="nucleotide sequence ID" value="NZ_JAMXEP010000005.1"/>
</dbReference>
<reference evidence="1 2" key="1">
    <citation type="submission" date="2017-09" db="EMBL/GenBank/DDBJ databases">
        <title>Reassesment of A. cryaerophilus.</title>
        <authorList>
            <person name="Perez-Cataluna A."/>
            <person name="Collado L."/>
            <person name="Salgado O."/>
            <person name="Lefinanco V."/>
            <person name="Figueras M.J."/>
        </authorList>
    </citation>
    <scope>NUCLEOTIDE SEQUENCE [LARGE SCALE GENOMIC DNA]</scope>
    <source>
        <strain evidence="1 2">LMG 9065</strain>
    </source>
</reference>
<name>A0A2S9THA4_9BACT</name>
<protein>
    <submittedName>
        <fullName evidence="1">Uncharacterized protein</fullName>
    </submittedName>
</protein>
<dbReference type="Proteomes" id="UP000239151">
    <property type="component" value="Unassembled WGS sequence"/>
</dbReference>
<organism evidence="1 2">
    <name type="scientific">Aliarcobacter cryaerophilus</name>
    <dbReference type="NCBI Taxonomy" id="28198"/>
    <lineage>
        <taxon>Bacteria</taxon>
        <taxon>Pseudomonadati</taxon>
        <taxon>Campylobacterota</taxon>
        <taxon>Epsilonproteobacteria</taxon>
        <taxon>Campylobacterales</taxon>
        <taxon>Arcobacteraceae</taxon>
        <taxon>Aliarcobacter</taxon>
    </lineage>
</organism>
<dbReference type="AlphaFoldDB" id="A0A2S9THA4"/>
<gene>
    <name evidence="1" type="ORF">CJ670_04030</name>
</gene>
<evidence type="ECO:0000313" key="1">
    <source>
        <dbReference type="EMBL" id="PRM98212.1"/>
    </source>
</evidence>
<accession>A0A2S9THA4</accession>
<dbReference type="EMBL" id="NXGI01000005">
    <property type="protein sequence ID" value="PRM98212.1"/>
    <property type="molecule type" value="Genomic_DNA"/>
</dbReference>
<sequence length="281" mass="32778">MTNDEKVLFGKILVNQILSKNISSLKDVEFKIFSQFGDDGIIQWLINNIEIDNEFFVEFGVENYKEANTKFLMFNNNWSGFVMDGSNNNIKNLKKQDYFWKYNLIAKDVFITKDNINNLLLEQNINPNIGLLHIDLDGNDYYIFDEINCINPNILILEYNSLFGIDREISVPYREDFNRTKAHYSNLFFGASLKSLHSLAYKKGFIFIGCNQAGNNAYFIRKDKINSKIKEVSLEDGYVISKFRESRDINGSLNFLDKLQAYEEIKGLDVYNTNTKRIEKF</sequence>
<proteinExistence type="predicted"/>
<comment type="caution">
    <text evidence="1">The sequence shown here is derived from an EMBL/GenBank/DDBJ whole genome shotgun (WGS) entry which is preliminary data.</text>
</comment>
<evidence type="ECO:0000313" key="2">
    <source>
        <dbReference type="Proteomes" id="UP000239151"/>
    </source>
</evidence>